<evidence type="ECO:0000256" key="3">
    <source>
        <dbReference type="ARBA" id="ARBA00023163"/>
    </source>
</evidence>
<keyword evidence="1" id="KW-0805">Transcription regulation</keyword>
<dbReference type="SMART" id="SM00418">
    <property type="entry name" value="HTH_ARSR"/>
    <property type="match status" value="1"/>
</dbReference>
<dbReference type="NCBIfam" id="NF033788">
    <property type="entry name" value="HTH_metalloreg"/>
    <property type="match status" value="1"/>
</dbReference>
<keyword evidence="3" id="KW-0804">Transcription</keyword>
<evidence type="ECO:0000259" key="4">
    <source>
        <dbReference type="PROSITE" id="PS50987"/>
    </source>
</evidence>
<dbReference type="Proteomes" id="UP000612893">
    <property type="component" value="Unassembled WGS sequence"/>
</dbReference>
<dbReference type="RefSeq" id="WP_338204842.1">
    <property type="nucleotide sequence ID" value="NZ_JAEKNR010000225.1"/>
</dbReference>
<dbReference type="Gene3D" id="1.10.10.10">
    <property type="entry name" value="Winged helix-like DNA-binding domain superfamily/Winged helix DNA-binding domain"/>
    <property type="match status" value="1"/>
</dbReference>
<dbReference type="GO" id="GO:0003700">
    <property type="term" value="F:DNA-binding transcription factor activity"/>
    <property type="evidence" value="ECO:0007669"/>
    <property type="project" value="InterPro"/>
</dbReference>
<dbReference type="Gene3D" id="3.30.530.20">
    <property type="match status" value="1"/>
</dbReference>
<dbReference type="InterPro" id="IPR001845">
    <property type="entry name" value="HTH_ArsR_DNA-bd_dom"/>
</dbReference>
<name>A0A934NBA7_9BACT</name>
<dbReference type="SUPFAM" id="SSF55961">
    <property type="entry name" value="Bet v1-like"/>
    <property type="match status" value="1"/>
</dbReference>
<dbReference type="GO" id="GO:0003677">
    <property type="term" value="F:DNA binding"/>
    <property type="evidence" value="ECO:0007669"/>
    <property type="project" value="UniProtKB-KW"/>
</dbReference>
<evidence type="ECO:0000256" key="2">
    <source>
        <dbReference type="ARBA" id="ARBA00023125"/>
    </source>
</evidence>
<dbReference type="PANTHER" id="PTHR33154:SF33">
    <property type="entry name" value="TRANSCRIPTIONAL REPRESSOR SDPR"/>
    <property type="match status" value="1"/>
</dbReference>
<accession>A0A934NBA7</accession>
<keyword evidence="2" id="KW-0238">DNA-binding</keyword>
<keyword evidence="6" id="KW-1185">Reference proteome</keyword>
<dbReference type="Pfam" id="PF12840">
    <property type="entry name" value="HTH_20"/>
    <property type="match status" value="1"/>
</dbReference>
<evidence type="ECO:0000313" key="5">
    <source>
        <dbReference type="EMBL" id="MBJ7600858.1"/>
    </source>
</evidence>
<gene>
    <name evidence="5" type="ORF">JF922_22670</name>
</gene>
<dbReference type="PROSITE" id="PS50987">
    <property type="entry name" value="HTH_ARSR_2"/>
    <property type="match status" value="1"/>
</dbReference>
<dbReference type="EMBL" id="JAEKNR010000225">
    <property type="protein sequence ID" value="MBJ7600858.1"/>
    <property type="molecule type" value="Genomic_DNA"/>
</dbReference>
<organism evidence="5 6">
    <name type="scientific">Candidatus Nephthysia bennettiae</name>
    <dbReference type="NCBI Taxonomy" id="3127016"/>
    <lineage>
        <taxon>Bacteria</taxon>
        <taxon>Bacillati</taxon>
        <taxon>Candidatus Dormiibacterota</taxon>
        <taxon>Candidatus Dormibacteria</taxon>
        <taxon>Candidatus Dormibacterales</taxon>
        <taxon>Candidatus Dormibacteraceae</taxon>
        <taxon>Candidatus Nephthysia</taxon>
    </lineage>
</organism>
<evidence type="ECO:0000313" key="6">
    <source>
        <dbReference type="Proteomes" id="UP000612893"/>
    </source>
</evidence>
<sequence>MAAELGHDDDDPLWRALADPTRRRILDLLRDRPRITGDVTAHFGISRIAVMRHLHVLSSAGLVTSRKRGRERWHYLNALPLQLMYERWVDAHAGAWASSLLRLGRRVGSGSRPVNVDQPVVDVAVDVAIAAPPRDVYAVLTRDPGGWWGHPYLRSDATGLALEPRLGGLLVETWAGGGAVLATVTGWTDDHYLALSGAFHLGVALGIASFELSAAEPGTALRFSFQAVGAVDPRFVEQFAEGWRELIGRLKTLVETGARLGVAPDRPHRR</sequence>
<comment type="caution">
    <text evidence="5">The sequence shown here is derived from an EMBL/GenBank/DDBJ whole genome shotgun (WGS) entry which is preliminary data.</text>
</comment>
<dbReference type="InterPro" id="IPR011991">
    <property type="entry name" value="ArsR-like_HTH"/>
</dbReference>
<feature type="domain" description="HTH arsR-type" evidence="4">
    <location>
        <begin position="2"/>
        <end position="96"/>
    </location>
</feature>
<reference evidence="5" key="1">
    <citation type="submission" date="2020-10" db="EMBL/GenBank/DDBJ databases">
        <title>Ca. Dormibacterota MAGs.</title>
        <authorList>
            <person name="Montgomery K."/>
        </authorList>
    </citation>
    <scope>NUCLEOTIDE SEQUENCE [LARGE SCALE GENOMIC DNA]</scope>
    <source>
        <strain evidence="5">SC8812_S17_10</strain>
    </source>
</reference>
<dbReference type="InterPro" id="IPR051081">
    <property type="entry name" value="HTH_MetalResp_TranReg"/>
</dbReference>
<dbReference type="InterPro" id="IPR023393">
    <property type="entry name" value="START-like_dom_sf"/>
</dbReference>
<dbReference type="InterPro" id="IPR036390">
    <property type="entry name" value="WH_DNA-bd_sf"/>
</dbReference>
<dbReference type="PANTHER" id="PTHR33154">
    <property type="entry name" value="TRANSCRIPTIONAL REGULATOR, ARSR FAMILY"/>
    <property type="match status" value="1"/>
</dbReference>
<proteinExistence type="predicted"/>
<protein>
    <submittedName>
        <fullName evidence="5">Metalloregulator ArsR/SmtB family transcription factor</fullName>
    </submittedName>
</protein>
<evidence type="ECO:0000256" key="1">
    <source>
        <dbReference type="ARBA" id="ARBA00023015"/>
    </source>
</evidence>
<dbReference type="PRINTS" id="PR00778">
    <property type="entry name" value="HTHARSR"/>
</dbReference>
<dbReference type="AlphaFoldDB" id="A0A934NBA7"/>
<dbReference type="InterPro" id="IPR036388">
    <property type="entry name" value="WH-like_DNA-bd_sf"/>
</dbReference>
<dbReference type="SUPFAM" id="SSF46785">
    <property type="entry name" value="Winged helix' DNA-binding domain"/>
    <property type="match status" value="1"/>
</dbReference>
<dbReference type="CDD" id="cd00090">
    <property type="entry name" value="HTH_ARSR"/>
    <property type="match status" value="1"/>
</dbReference>